<accession>A0A1B2HV70</accession>
<proteinExistence type="predicted"/>
<dbReference type="KEGG" id="led:BBK82_42125"/>
<keyword evidence="2" id="KW-1185">Reference proteome</keyword>
<reference evidence="1 2" key="1">
    <citation type="submission" date="2016-07" db="EMBL/GenBank/DDBJ databases">
        <title>Complete genome sequence of the Lentzea guizhouensis DHS C013.</title>
        <authorList>
            <person name="Cao C."/>
        </authorList>
    </citation>
    <scope>NUCLEOTIDE SEQUENCE [LARGE SCALE GENOMIC DNA]</scope>
    <source>
        <strain evidence="1 2">DHS C013</strain>
    </source>
</reference>
<protein>
    <submittedName>
        <fullName evidence="1">Uncharacterized protein</fullName>
    </submittedName>
</protein>
<dbReference type="EMBL" id="CP016793">
    <property type="protein sequence ID" value="ANZ41575.1"/>
    <property type="molecule type" value="Genomic_DNA"/>
</dbReference>
<sequence>MRLPDPKDGSTHRSWDTYVVRFAFAAAGTACSGHVARTISSVRSQALGCSRSTASTVPALRVPSSTTASVAVCASSGPGTWKVIGVTPPTISATT</sequence>
<name>A0A1B2HV70_9PSEU</name>
<gene>
    <name evidence="1" type="ORF">BBK82_42125</name>
</gene>
<dbReference type="AlphaFoldDB" id="A0A1B2HV70"/>
<organism evidence="1 2">
    <name type="scientific">Lentzea guizhouensis</name>
    <dbReference type="NCBI Taxonomy" id="1586287"/>
    <lineage>
        <taxon>Bacteria</taxon>
        <taxon>Bacillati</taxon>
        <taxon>Actinomycetota</taxon>
        <taxon>Actinomycetes</taxon>
        <taxon>Pseudonocardiales</taxon>
        <taxon>Pseudonocardiaceae</taxon>
        <taxon>Lentzea</taxon>
    </lineage>
</organism>
<evidence type="ECO:0000313" key="1">
    <source>
        <dbReference type="EMBL" id="ANZ41575.1"/>
    </source>
</evidence>
<dbReference type="STRING" id="1586287.BBK82_42125"/>
<evidence type="ECO:0000313" key="2">
    <source>
        <dbReference type="Proteomes" id="UP000093053"/>
    </source>
</evidence>
<dbReference type="Proteomes" id="UP000093053">
    <property type="component" value="Chromosome"/>
</dbReference>